<proteinExistence type="predicted"/>
<feature type="region of interest" description="Disordered" evidence="1">
    <location>
        <begin position="46"/>
        <end position="68"/>
    </location>
</feature>
<keyword evidence="3" id="KW-1185">Reference proteome</keyword>
<accession>A0A518EXN0</accession>
<evidence type="ECO:0000256" key="1">
    <source>
        <dbReference type="SAM" id="MobiDB-lite"/>
    </source>
</evidence>
<name>A0A518EXN0_9BACT</name>
<dbReference type="EMBL" id="CP036434">
    <property type="protein sequence ID" value="QDV08842.1"/>
    <property type="molecule type" value="Genomic_DNA"/>
</dbReference>
<reference evidence="2 3" key="1">
    <citation type="submission" date="2019-02" db="EMBL/GenBank/DDBJ databases">
        <title>Deep-cultivation of Planctomycetes and their phenomic and genomic characterization uncovers novel biology.</title>
        <authorList>
            <person name="Wiegand S."/>
            <person name="Jogler M."/>
            <person name="Boedeker C."/>
            <person name="Pinto D."/>
            <person name="Vollmers J."/>
            <person name="Rivas-Marin E."/>
            <person name="Kohn T."/>
            <person name="Peeters S.H."/>
            <person name="Heuer A."/>
            <person name="Rast P."/>
            <person name="Oberbeckmann S."/>
            <person name="Bunk B."/>
            <person name="Jeske O."/>
            <person name="Meyerdierks A."/>
            <person name="Storesund J.E."/>
            <person name="Kallscheuer N."/>
            <person name="Luecker S."/>
            <person name="Lage O.M."/>
            <person name="Pohl T."/>
            <person name="Merkel B.J."/>
            <person name="Hornburger P."/>
            <person name="Mueller R.-W."/>
            <person name="Bruemmer F."/>
            <person name="Labrenz M."/>
            <person name="Spormann A.M."/>
            <person name="Op den Camp H."/>
            <person name="Overmann J."/>
            <person name="Amann R."/>
            <person name="Jetten M.S.M."/>
            <person name="Mascher T."/>
            <person name="Medema M.H."/>
            <person name="Devos D.P."/>
            <person name="Kaster A.-K."/>
            <person name="Ovreas L."/>
            <person name="Rohde M."/>
            <person name="Galperin M.Y."/>
            <person name="Jogler C."/>
        </authorList>
    </citation>
    <scope>NUCLEOTIDE SEQUENCE [LARGE SCALE GENOMIC DNA]</scope>
    <source>
        <strain evidence="2 3">Poly30</strain>
    </source>
</reference>
<evidence type="ECO:0000313" key="2">
    <source>
        <dbReference type="EMBL" id="QDV08842.1"/>
    </source>
</evidence>
<organism evidence="2 3">
    <name type="scientific">Saltatorellus ferox</name>
    <dbReference type="NCBI Taxonomy" id="2528018"/>
    <lineage>
        <taxon>Bacteria</taxon>
        <taxon>Pseudomonadati</taxon>
        <taxon>Planctomycetota</taxon>
        <taxon>Planctomycetia</taxon>
        <taxon>Planctomycetia incertae sedis</taxon>
        <taxon>Saltatorellus</taxon>
    </lineage>
</organism>
<sequence length="236" mass="26036">MVGCGCLIPGFIVIVAVALFAMSLSEHVNESEAWKSLAGVIRYDDSARGPETGVEDDPSTNEDESRGPTEFQLLMGGEMPLDRSVEVYWFGRDMPSPRTQGQVMGNDPLSVTLIKEEQSLAEMAARSRPGTPLHEDRTYEVKGRVLRGRVLQQMVSDSLHIKLSGLDKVSGAGAVVWLREGFTDPEEEGKLFDLLAFFQRPGSVEPIKDEEIERFLAPFDLESFPGSLDAEDDSKK</sequence>
<gene>
    <name evidence="2" type="ORF">Poly30_43970</name>
</gene>
<dbReference type="AlphaFoldDB" id="A0A518EXN0"/>
<evidence type="ECO:0000313" key="3">
    <source>
        <dbReference type="Proteomes" id="UP000320390"/>
    </source>
</evidence>
<feature type="compositionally biased region" description="Acidic residues" evidence="1">
    <location>
        <begin position="53"/>
        <end position="62"/>
    </location>
</feature>
<protein>
    <submittedName>
        <fullName evidence="2">Uncharacterized protein</fullName>
    </submittedName>
</protein>
<dbReference type="Proteomes" id="UP000320390">
    <property type="component" value="Chromosome"/>
</dbReference>